<dbReference type="EMBL" id="NMVO01000012">
    <property type="protein sequence ID" value="OYO14313.1"/>
    <property type="molecule type" value="Genomic_DNA"/>
</dbReference>
<dbReference type="Gene3D" id="3.20.20.210">
    <property type="match status" value="1"/>
</dbReference>
<comment type="caution">
    <text evidence="1">The sequence shown here is derived from an EMBL/GenBank/DDBJ whole genome shotgun (WGS) entry which is preliminary data.</text>
</comment>
<evidence type="ECO:0000313" key="1">
    <source>
        <dbReference type="EMBL" id="OYO14313.1"/>
    </source>
</evidence>
<proteinExistence type="predicted"/>
<dbReference type="InterPro" id="IPR038071">
    <property type="entry name" value="UROD/MetE-like_sf"/>
</dbReference>
<dbReference type="AlphaFoldDB" id="A0A255GIZ6"/>
<organism evidence="1 2">
    <name type="scientific">Enemella evansiae</name>
    <dbReference type="NCBI Taxonomy" id="2016499"/>
    <lineage>
        <taxon>Bacteria</taxon>
        <taxon>Bacillati</taxon>
        <taxon>Actinomycetota</taxon>
        <taxon>Actinomycetes</taxon>
        <taxon>Propionibacteriales</taxon>
        <taxon>Propionibacteriaceae</taxon>
        <taxon>Enemella</taxon>
    </lineage>
</organism>
<dbReference type="SUPFAM" id="SSF51726">
    <property type="entry name" value="UROD/MetE-like"/>
    <property type="match status" value="1"/>
</dbReference>
<evidence type="ECO:0000313" key="2">
    <source>
        <dbReference type="Proteomes" id="UP000215896"/>
    </source>
</evidence>
<sequence>MSAPAVTVLGSWPGTDFAAAQRLLLGELPELSHLVELPNRGPGSQLIGRTAALLAGMSVDLQPSGWRLTDHPGIDERRATADWRRDLDLLEEEAQEYPGALVVGIAGPWTLAASIDKPRGDKVLADHGARRDLAEALAEGAADTLAELARRLPGVPIKLQVDEPLLPRVLAGKVATASGFGRLRTVHAPEASEALHRVESTVRDRLTGTDAGYRSVLHCCAPGVDAGLVLGAGFDDLAIDRRHLDARLRDQLGPLLESGHGLWLGAAATHELDQVPRPDTLADTALAAVRAFELGPELLERLVLTPACGLAGWSPAAALRLVRTLRESAGLVAEQLAG</sequence>
<dbReference type="OrthoDB" id="5242426at2"/>
<gene>
    <name evidence="1" type="ORF">CGZ94_06735</name>
</gene>
<keyword evidence="2" id="KW-1185">Reference proteome</keyword>
<name>A0A255GIZ6_9ACTN</name>
<dbReference type="Proteomes" id="UP000215896">
    <property type="component" value="Unassembled WGS sequence"/>
</dbReference>
<reference evidence="1 2" key="1">
    <citation type="submission" date="2017-07" db="EMBL/GenBank/DDBJ databases">
        <title>Draft whole genome sequences of clinical Proprionibacteriaceae strains.</title>
        <authorList>
            <person name="Bernier A.-M."/>
            <person name="Bernard K."/>
            <person name="Domingo M.-C."/>
        </authorList>
    </citation>
    <scope>NUCLEOTIDE SEQUENCE [LARGE SCALE GENOMIC DNA]</scope>
    <source>
        <strain evidence="1 2">NML 030167</strain>
    </source>
</reference>
<accession>A0A255GIZ6</accession>
<dbReference type="RefSeq" id="WP_094405181.1">
    <property type="nucleotide sequence ID" value="NZ_NMVO01000012.1"/>
</dbReference>
<protein>
    <submittedName>
        <fullName evidence="1">Methionine synthase</fullName>
    </submittedName>
</protein>